<evidence type="ECO:0000256" key="5">
    <source>
        <dbReference type="ARBA" id="ARBA00022756"/>
    </source>
</evidence>
<comment type="cofactor">
    <cofactor evidence="9">
        <name>Mg(2+)</name>
        <dbReference type="ChEBI" id="CHEBI:18420"/>
    </cofactor>
</comment>
<dbReference type="EMBL" id="BAAAZI010000008">
    <property type="protein sequence ID" value="GAA4140783.1"/>
    <property type="molecule type" value="Genomic_DNA"/>
</dbReference>
<dbReference type="PIRSF" id="PIRSF006755">
    <property type="entry name" value="DTB_synth"/>
    <property type="match status" value="1"/>
</dbReference>
<comment type="similarity">
    <text evidence="9">Belongs to the dethiobiotin synthetase family.</text>
</comment>
<keyword evidence="7 9" id="KW-0460">Magnesium</keyword>
<evidence type="ECO:0000256" key="2">
    <source>
        <dbReference type="ARBA" id="ARBA00022598"/>
    </source>
</evidence>
<evidence type="ECO:0000256" key="7">
    <source>
        <dbReference type="ARBA" id="ARBA00022842"/>
    </source>
</evidence>
<feature type="active site" evidence="9">
    <location>
        <position position="33"/>
    </location>
</feature>
<keyword evidence="2 9" id="KW-0436">Ligase</keyword>
<proteinExistence type="inferred from homology"/>
<comment type="caution">
    <text evidence="9">Lacks conserved residue(s) required for the propagation of feature annotation.</text>
</comment>
<dbReference type="HAMAP" id="MF_00336">
    <property type="entry name" value="BioD"/>
    <property type="match status" value="1"/>
</dbReference>
<feature type="binding site" evidence="9">
    <location>
        <position position="44"/>
    </location>
    <ligand>
        <name>Mg(2+)</name>
        <dbReference type="ChEBI" id="CHEBI:18420"/>
    </ligand>
</feature>
<feature type="binding site" evidence="9">
    <location>
        <position position="44"/>
    </location>
    <ligand>
        <name>ATP</name>
        <dbReference type="ChEBI" id="CHEBI:30616"/>
    </ligand>
</feature>
<reference evidence="11" key="1">
    <citation type="journal article" date="2019" name="Int. J. Syst. Evol. Microbiol.">
        <title>The Global Catalogue of Microorganisms (GCM) 10K type strain sequencing project: providing services to taxonomists for standard genome sequencing and annotation.</title>
        <authorList>
            <consortium name="The Broad Institute Genomics Platform"/>
            <consortium name="The Broad Institute Genome Sequencing Center for Infectious Disease"/>
            <person name="Wu L."/>
            <person name="Ma J."/>
        </authorList>
    </citation>
    <scope>NUCLEOTIDE SEQUENCE [LARGE SCALE GENOMIC DNA]</scope>
    <source>
        <strain evidence="11">JCM 16704</strain>
    </source>
</reference>
<dbReference type="Gene3D" id="3.40.50.300">
    <property type="entry name" value="P-loop containing nucleotide triphosphate hydrolases"/>
    <property type="match status" value="1"/>
</dbReference>
<dbReference type="Proteomes" id="UP001500101">
    <property type="component" value="Unassembled WGS sequence"/>
</dbReference>
<feature type="binding site" evidence="9">
    <location>
        <position position="99"/>
    </location>
    <ligand>
        <name>Mg(2+)</name>
        <dbReference type="ChEBI" id="CHEBI:18420"/>
    </ligand>
</feature>
<dbReference type="EC" id="6.3.3.3" evidence="9"/>
<dbReference type="CDD" id="cd03109">
    <property type="entry name" value="DTBS"/>
    <property type="match status" value="1"/>
</dbReference>
<comment type="subunit">
    <text evidence="9">Homodimer.</text>
</comment>
<dbReference type="InterPro" id="IPR004472">
    <property type="entry name" value="DTB_synth_BioD"/>
</dbReference>
<comment type="catalytic activity">
    <reaction evidence="9">
        <text>(7R,8S)-7,8-diammoniononanoate + CO2 + ATP = (4R,5S)-dethiobiotin + ADP + phosphate + 3 H(+)</text>
        <dbReference type="Rhea" id="RHEA:15805"/>
        <dbReference type="ChEBI" id="CHEBI:15378"/>
        <dbReference type="ChEBI" id="CHEBI:16526"/>
        <dbReference type="ChEBI" id="CHEBI:30616"/>
        <dbReference type="ChEBI" id="CHEBI:43474"/>
        <dbReference type="ChEBI" id="CHEBI:149469"/>
        <dbReference type="ChEBI" id="CHEBI:149473"/>
        <dbReference type="ChEBI" id="CHEBI:456216"/>
        <dbReference type="EC" id="6.3.3.3"/>
    </reaction>
</comment>
<dbReference type="SUPFAM" id="SSF52540">
    <property type="entry name" value="P-loop containing nucleoside triphosphate hydrolases"/>
    <property type="match status" value="1"/>
</dbReference>
<dbReference type="NCBIfam" id="TIGR00347">
    <property type="entry name" value="bioD"/>
    <property type="match status" value="1"/>
</dbReference>
<feature type="binding site" evidence="9">
    <location>
        <begin position="184"/>
        <end position="186"/>
    </location>
    <ligand>
        <name>ATP</name>
        <dbReference type="ChEBI" id="CHEBI:30616"/>
    </ligand>
</feature>
<evidence type="ECO:0000256" key="9">
    <source>
        <dbReference type="HAMAP-Rule" id="MF_00336"/>
    </source>
</evidence>
<feature type="binding site" evidence="9">
    <location>
        <position position="37"/>
    </location>
    <ligand>
        <name>substrate</name>
    </ligand>
</feature>
<feature type="binding site" evidence="9">
    <location>
        <position position="17"/>
    </location>
    <ligand>
        <name>Mg(2+)</name>
        <dbReference type="ChEBI" id="CHEBI:18420"/>
    </ligand>
</feature>
<comment type="caution">
    <text evidence="10">The sequence shown here is derived from an EMBL/GenBank/DDBJ whole genome shotgun (WGS) entry which is preliminary data.</text>
</comment>
<organism evidence="10 11">
    <name type="scientific">Sphingobacterium kyonggiense</name>
    <dbReference type="NCBI Taxonomy" id="714075"/>
    <lineage>
        <taxon>Bacteria</taxon>
        <taxon>Pseudomonadati</taxon>
        <taxon>Bacteroidota</taxon>
        <taxon>Sphingobacteriia</taxon>
        <taxon>Sphingobacteriales</taxon>
        <taxon>Sphingobacteriaceae</taxon>
        <taxon>Sphingobacterium</taxon>
    </lineage>
</organism>
<evidence type="ECO:0000256" key="8">
    <source>
        <dbReference type="ARBA" id="ARBA00047386"/>
    </source>
</evidence>
<dbReference type="Pfam" id="PF13500">
    <property type="entry name" value="AAA_26"/>
    <property type="match status" value="1"/>
</dbReference>
<dbReference type="InterPro" id="IPR027417">
    <property type="entry name" value="P-loop_NTPase"/>
</dbReference>
<comment type="pathway">
    <text evidence="9">Cofactor biosynthesis; biotin biosynthesis; biotin from 7,8-diaminononanoate: step 1/2.</text>
</comment>
<accession>A0ABP7YSS5</accession>
<dbReference type="RefSeq" id="WP_344674582.1">
    <property type="nucleotide sequence ID" value="NZ_BAAAZI010000008.1"/>
</dbReference>
<evidence type="ECO:0000256" key="4">
    <source>
        <dbReference type="ARBA" id="ARBA00022741"/>
    </source>
</evidence>
<feature type="binding site" evidence="9">
    <location>
        <begin position="99"/>
        <end position="102"/>
    </location>
    <ligand>
        <name>ATP</name>
        <dbReference type="ChEBI" id="CHEBI:30616"/>
    </ligand>
</feature>
<name>A0ABP7YSS5_9SPHI</name>
<keyword evidence="11" id="KW-1185">Reference proteome</keyword>
<evidence type="ECO:0000313" key="10">
    <source>
        <dbReference type="EMBL" id="GAA4140783.1"/>
    </source>
</evidence>
<keyword evidence="5 9" id="KW-0093">Biotin biosynthesis</keyword>
<evidence type="ECO:0000256" key="3">
    <source>
        <dbReference type="ARBA" id="ARBA00022723"/>
    </source>
</evidence>
<comment type="subcellular location">
    <subcellularLocation>
        <location evidence="9">Cytoplasm</location>
    </subcellularLocation>
</comment>
<feature type="binding site" evidence="9">
    <location>
        <begin position="13"/>
        <end position="18"/>
    </location>
    <ligand>
        <name>ATP</name>
        <dbReference type="ChEBI" id="CHEBI:30616"/>
    </ligand>
</feature>
<gene>
    <name evidence="9 10" type="primary">bioD</name>
    <name evidence="10" type="ORF">GCM10022216_20190</name>
</gene>
<comment type="function">
    <text evidence="9">Catalyzes a mechanistically unusual reaction, the ATP-dependent insertion of CO2 between the N7 and N8 nitrogen atoms of 7,8-diaminopelargonic acid (DAPA, also called 7,8-diammoniononanoate) to form a ureido ring.</text>
</comment>
<keyword evidence="1 9" id="KW-0963">Cytoplasm</keyword>
<dbReference type="PANTHER" id="PTHR43210:SF2">
    <property type="entry name" value="ATP-DEPENDENT DETHIOBIOTIN SYNTHETASE BIOD 2"/>
    <property type="match status" value="1"/>
</dbReference>
<keyword evidence="3 9" id="KW-0479">Metal-binding</keyword>
<sequence length="207" mass="23078">MHKQFFLTGIGTGVGKTISSAFLLKLWDAAFWKPVQSGDLQSSDTQCVKELLGDRLLVFPEQYRLQKAASPHESAAEEGIKIDLEAFKVPNYEGNLLVEGAGGLFVPLSEDLFILDLMKRLNLPIVLVCRDYLGCINHSILSIQAIQNAGLELSFLVFNGPFNPASERIIRKQVPMGTKLIYLPELEQLTAEELTKAMPFIRIEELD</sequence>
<evidence type="ECO:0000256" key="6">
    <source>
        <dbReference type="ARBA" id="ARBA00022840"/>
    </source>
</evidence>
<keyword evidence="6 9" id="KW-0067">ATP-binding</keyword>
<dbReference type="PANTHER" id="PTHR43210">
    <property type="entry name" value="DETHIOBIOTIN SYNTHETASE"/>
    <property type="match status" value="1"/>
</dbReference>
<evidence type="ECO:0000256" key="1">
    <source>
        <dbReference type="ARBA" id="ARBA00022490"/>
    </source>
</evidence>
<keyword evidence="4 9" id="KW-0547">Nucleotide-binding</keyword>
<protein>
    <recommendedName>
        <fullName evidence="9">ATP-dependent dethiobiotin synthetase BioD</fullName>
        <ecNumber evidence="9">6.3.3.3</ecNumber>
    </recommendedName>
    <alternativeName>
        <fullName evidence="9">DTB synthetase</fullName>
        <shortName evidence="9">DTBS</shortName>
    </alternativeName>
    <alternativeName>
        <fullName evidence="9">Dethiobiotin synthase</fullName>
    </alternativeName>
</protein>
<evidence type="ECO:0000313" key="11">
    <source>
        <dbReference type="Proteomes" id="UP001500101"/>
    </source>
</evidence>
<comment type="catalytic activity">
    <reaction evidence="8">
        <text>(7R,8S)-8-amino-7-(carboxyamino)nonanoate + ATP = (4R,5S)-dethiobiotin + ADP + phosphate + H(+)</text>
        <dbReference type="Rhea" id="RHEA:63684"/>
        <dbReference type="ChEBI" id="CHEBI:15378"/>
        <dbReference type="ChEBI" id="CHEBI:30616"/>
        <dbReference type="ChEBI" id="CHEBI:43474"/>
        <dbReference type="ChEBI" id="CHEBI:149470"/>
        <dbReference type="ChEBI" id="CHEBI:149473"/>
        <dbReference type="ChEBI" id="CHEBI:456216"/>
    </reaction>
</comment>